<dbReference type="GeneID" id="8620847"/>
<keyword evidence="2" id="KW-1185">Reference proteome</keyword>
<dbReference type="PANTHER" id="PTHR32256">
    <property type="match status" value="1"/>
</dbReference>
<dbReference type="PaxDb" id="44689-DDB0169041"/>
<dbReference type="RefSeq" id="XP_642975.1">
    <property type="nucleotide sequence ID" value="XM_637883.1"/>
</dbReference>
<dbReference type="PhylomeDB" id="Q86HX8"/>
<dbReference type="EMBL" id="AAFI02000019">
    <property type="protein sequence ID" value="EAL68941.1"/>
    <property type="molecule type" value="Genomic_DNA"/>
</dbReference>
<dbReference type="InParanoid" id="Q86HX8"/>
<gene>
    <name evidence="1" type="ORF">DDB_G0276879</name>
</gene>
<name>Q86HX8_DICDI</name>
<proteinExistence type="predicted"/>
<dbReference type="Proteomes" id="UP000002195">
    <property type="component" value="Unassembled WGS sequence"/>
</dbReference>
<evidence type="ECO:0000313" key="1">
    <source>
        <dbReference type="EMBL" id="EAL68941.1"/>
    </source>
</evidence>
<organism evidence="1 2">
    <name type="scientific">Dictyostelium discoideum</name>
    <name type="common">Social amoeba</name>
    <dbReference type="NCBI Taxonomy" id="44689"/>
    <lineage>
        <taxon>Eukaryota</taxon>
        <taxon>Amoebozoa</taxon>
        <taxon>Evosea</taxon>
        <taxon>Eumycetozoa</taxon>
        <taxon>Dictyostelia</taxon>
        <taxon>Dictyosteliales</taxon>
        <taxon>Dictyosteliaceae</taxon>
        <taxon>Dictyostelium</taxon>
    </lineage>
</organism>
<sequence>MGNILIIGKPSNPKNESKVFVSGVYKIPMFSMGGDTISRKLDINGEVLNGGSNSMSINLFYGYLPKQNIYYFRMNHAGQPVFSMLKPSSSSELKQVFNIHNTPFVPAINGNTFIYGAYGIYRLNKLPEDVSDAQLSIQLYKDQIINGLSFDSENKSVIYMSTYQGTFLKGDINCVNCTKDQLELIGNDTNAQSVNDLLVYKDMIYYSYPTGIRGFPKNGKGNPIQLVSNENVNSMIQLNGKIYFSTNDGLIKTIKLPNSSSPSSSTSNQLKTIFNSSYYTKCQ</sequence>
<dbReference type="VEuPathDB" id="AmoebaDB:DDB_G0276879"/>
<dbReference type="AlphaFoldDB" id="Q86HX8"/>
<evidence type="ECO:0008006" key="3">
    <source>
        <dbReference type="Google" id="ProtNLM"/>
    </source>
</evidence>
<dbReference type="KEGG" id="ddi:DDB_G0276879"/>
<dbReference type="InterPro" id="IPR053369">
    <property type="entry name" value="SrfA-induced_signal"/>
</dbReference>
<dbReference type="PANTHER" id="PTHR32256:SF8">
    <property type="entry name" value="DUF5050 DOMAIN-CONTAINING PROTEIN-RELATED"/>
    <property type="match status" value="1"/>
</dbReference>
<dbReference type="HOGENOM" id="CLU_984924_0_0_1"/>
<reference evidence="1 2" key="1">
    <citation type="journal article" date="2005" name="Nature">
        <title>The genome of the social amoeba Dictyostelium discoideum.</title>
        <authorList>
            <consortium name="The Dictyostelium discoideum Sequencing Consortium"/>
            <person name="Eichinger L."/>
            <person name="Pachebat J.A."/>
            <person name="Glockner G."/>
            <person name="Rajandream M.A."/>
            <person name="Sucgang R."/>
            <person name="Berriman M."/>
            <person name="Song J."/>
            <person name="Olsen R."/>
            <person name="Szafranski K."/>
            <person name="Xu Q."/>
            <person name="Tunggal B."/>
            <person name="Kummerfeld S."/>
            <person name="Madera M."/>
            <person name="Konfortov B.A."/>
            <person name="Rivero F."/>
            <person name="Bankier A.T."/>
            <person name="Lehmann R."/>
            <person name="Hamlin N."/>
            <person name="Davies R."/>
            <person name="Gaudet P."/>
            <person name="Fey P."/>
            <person name="Pilcher K."/>
            <person name="Chen G."/>
            <person name="Saunders D."/>
            <person name="Sodergren E."/>
            <person name="Davis P."/>
            <person name="Kerhornou A."/>
            <person name="Nie X."/>
            <person name="Hall N."/>
            <person name="Anjard C."/>
            <person name="Hemphill L."/>
            <person name="Bason N."/>
            <person name="Farbrother P."/>
            <person name="Desany B."/>
            <person name="Just E."/>
            <person name="Morio T."/>
            <person name="Rost R."/>
            <person name="Churcher C."/>
            <person name="Cooper J."/>
            <person name="Haydock S."/>
            <person name="van Driessche N."/>
            <person name="Cronin A."/>
            <person name="Goodhead I."/>
            <person name="Muzny D."/>
            <person name="Mourier T."/>
            <person name="Pain A."/>
            <person name="Lu M."/>
            <person name="Harper D."/>
            <person name="Lindsay R."/>
            <person name="Hauser H."/>
            <person name="James K."/>
            <person name="Quiles M."/>
            <person name="Madan Babu M."/>
            <person name="Saito T."/>
            <person name="Buchrieser C."/>
            <person name="Wardroper A."/>
            <person name="Felder M."/>
            <person name="Thangavelu M."/>
            <person name="Johnson D."/>
            <person name="Knights A."/>
            <person name="Loulseged H."/>
            <person name="Mungall K."/>
            <person name="Oliver K."/>
            <person name="Price C."/>
            <person name="Quail M.A."/>
            <person name="Urushihara H."/>
            <person name="Hernandez J."/>
            <person name="Rabbinowitsch E."/>
            <person name="Steffen D."/>
            <person name="Sanders M."/>
            <person name="Ma J."/>
            <person name="Kohara Y."/>
            <person name="Sharp S."/>
            <person name="Simmonds M."/>
            <person name="Spiegler S."/>
            <person name="Tivey A."/>
            <person name="Sugano S."/>
            <person name="White B."/>
            <person name="Walker D."/>
            <person name="Woodward J."/>
            <person name="Winckler T."/>
            <person name="Tanaka Y."/>
            <person name="Shaulsky G."/>
            <person name="Schleicher M."/>
            <person name="Weinstock G."/>
            <person name="Rosenthal A."/>
            <person name="Cox E.C."/>
            <person name="Chisholm R.L."/>
            <person name="Gibbs R."/>
            <person name="Loomis W.F."/>
            <person name="Platzer M."/>
            <person name="Kay R.R."/>
            <person name="Williams J."/>
            <person name="Dear P.H."/>
            <person name="Noegel A.A."/>
            <person name="Barrell B."/>
            <person name="Kuspa A."/>
        </authorList>
    </citation>
    <scope>NUCLEOTIDE SEQUENCE [LARGE SCALE GENOMIC DNA]</scope>
    <source>
        <strain evidence="1 2">AX4</strain>
    </source>
</reference>
<dbReference type="dictyBase" id="DDB_G0276879"/>
<protein>
    <recommendedName>
        <fullName evidence="3">DUF5050 domain-containing protein</fullName>
    </recommendedName>
</protein>
<evidence type="ECO:0000313" key="2">
    <source>
        <dbReference type="Proteomes" id="UP000002195"/>
    </source>
</evidence>
<accession>Q86HX8</accession>
<accession>Q550F7</accession>
<comment type="caution">
    <text evidence="1">The sequence shown here is derived from an EMBL/GenBank/DDBJ whole genome shotgun (WGS) entry which is preliminary data.</text>
</comment>
<dbReference type="SUPFAM" id="SSF69304">
    <property type="entry name" value="Tricorn protease N-terminal domain"/>
    <property type="match status" value="1"/>
</dbReference>